<reference evidence="2 4" key="1">
    <citation type="submission" date="2014-08" db="EMBL/GenBank/DDBJ databases">
        <title>Porphyromonas gulae strain:COT-052_OH1451 Genome sequencing.</title>
        <authorList>
            <person name="Wallis C."/>
            <person name="Deusch O."/>
            <person name="O'Flynn C."/>
            <person name="Davis I."/>
            <person name="Jospin G."/>
            <person name="Darling A.E."/>
            <person name="Coil D.A."/>
            <person name="Alexiev A."/>
            <person name="Horsfall A."/>
            <person name="Kirkwood N."/>
            <person name="Harris S."/>
            <person name="Eisen J.A."/>
        </authorList>
    </citation>
    <scope>NUCLEOTIDE SEQUENCE [LARGE SCALE GENOMIC DNA]</scope>
    <source>
        <strain evidence="4">COT-052 OH1451</strain>
        <strain evidence="2">COT-052_OH1451</strain>
    </source>
</reference>
<dbReference type="RefSeq" id="WP_018965351.1">
    <property type="nucleotide sequence ID" value="NZ_JASBZW010000014.1"/>
</dbReference>
<gene>
    <name evidence="2" type="ORF">HR08_01955</name>
    <name evidence="3" type="ORF">HR15_03360</name>
</gene>
<dbReference type="Pfam" id="PF13302">
    <property type="entry name" value="Acetyltransf_3"/>
    <property type="match status" value="1"/>
</dbReference>
<dbReference type="PANTHER" id="PTHR43415:SF3">
    <property type="entry name" value="GNAT-FAMILY ACETYLTRANSFERASE"/>
    <property type="match status" value="1"/>
</dbReference>
<dbReference type="AlphaFoldDB" id="A0A0A2FHQ1"/>
<dbReference type="PROSITE" id="PS51186">
    <property type="entry name" value="GNAT"/>
    <property type="match status" value="1"/>
</dbReference>
<dbReference type="Proteomes" id="UP000030130">
    <property type="component" value="Unassembled WGS sequence"/>
</dbReference>
<dbReference type="SUPFAM" id="SSF55729">
    <property type="entry name" value="Acyl-CoA N-acyltransferases (Nat)"/>
    <property type="match status" value="1"/>
</dbReference>
<evidence type="ECO:0000313" key="3">
    <source>
        <dbReference type="EMBL" id="KGN90508.1"/>
    </source>
</evidence>
<feature type="domain" description="N-acetyltransferase" evidence="1">
    <location>
        <begin position="10"/>
        <end position="174"/>
    </location>
</feature>
<dbReference type="eggNOG" id="COG1670">
    <property type="taxonomic scope" value="Bacteria"/>
</dbReference>
<keyword evidence="3" id="KW-0808">Transferase</keyword>
<accession>A0A0A2FHQ1</accession>
<dbReference type="EMBL" id="JRAI01000013">
    <property type="protein sequence ID" value="KGN87453.1"/>
    <property type="molecule type" value="Genomic_DNA"/>
</dbReference>
<dbReference type="CDD" id="cd04301">
    <property type="entry name" value="NAT_SF"/>
    <property type="match status" value="1"/>
</dbReference>
<evidence type="ECO:0000313" key="5">
    <source>
        <dbReference type="Proteomes" id="UP000030146"/>
    </source>
</evidence>
<dbReference type="Proteomes" id="UP000030146">
    <property type="component" value="Unassembled WGS sequence"/>
</dbReference>
<protein>
    <submittedName>
        <fullName evidence="3">Acetyltransferase</fullName>
    </submittedName>
</protein>
<dbReference type="InterPro" id="IPR000182">
    <property type="entry name" value="GNAT_dom"/>
</dbReference>
<dbReference type="PANTHER" id="PTHR43415">
    <property type="entry name" value="SPERMIDINE N(1)-ACETYLTRANSFERASE"/>
    <property type="match status" value="1"/>
</dbReference>
<evidence type="ECO:0000313" key="4">
    <source>
        <dbReference type="Proteomes" id="UP000030130"/>
    </source>
</evidence>
<dbReference type="OrthoDB" id="893030at2"/>
<organism evidence="3 5">
    <name type="scientific">Porphyromonas gulae</name>
    <dbReference type="NCBI Taxonomy" id="111105"/>
    <lineage>
        <taxon>Bacteria</taxon>
        <taxon>Pseudomonadati</taxon>
        <taxon>Bacteroidota</taxon>
        <taxon>Bacteroidia</taxon>
        <taxon>Bacteroidales</taxon>
        <taxon>Porphyromonadaceae</taxon>
        <taxon>Porphyromonas</taxon>
    </lineage>
</organism>
<dbReference type="Gene3D" id="3.40.630.30">
    <property type="match status" value="1"/>
</dbReference>
<proteinExistence type="predicted"/>
<keyword evidence="5" id="KW-1185">Reference proteome</keyword>
<evidence type="ECO:0000259" key="1">
    <source>
        <dbReference type="PROSITE" id="PS51186"/>
    </source>
</evidence>
<evidence type="ECO:0000313" key="2">
    <source>
        <dbReference type="EMBL" id="KGN87453.1"/>
    </source>
</evidence>
<dbReference type="EMBL" id="JRAK01000054">
    <property type="protein sequence ID" value="KGN90508.1"/>
    <property type="molecule type" value="Genomic_DNA"/>
</dbReference>
<comment type="caution">
    <text evidence="3">The sequence shown here is derived from an EMBL/GenBank/DDBJ whole genome shotgun (WGS) entry which is preliminary data.</text>
</comment>
<name>A0A0A2FHQ1_9PORP</name>
<sequence length="175" mass="20663">MTDLFSSERVRLRALEPEDLDFLYLWENDAELRESGNTLVPIGRNRLKEYIEKSSVGLMELGMMRLVICLSDDDKPIGAIDLYEYDAFHRRVAVGLFVIPEYRRQGIAVESLRKISHYVLDYLRLHQIFAYVLEDNRPSRTLFEAAGFEHTATLRQWMWHAGDYSDVLLYQLWKR</sequence>
<reference evidence="3 5" key="2">
    <citation type="submission" date="2014-08" db="EMBL/GenBank/DDBJ databases">
        <title>Porphyromonas gulae strain:COT-052_OH3439 Genome sequencing.</title>
        <authorList>
            <person name="Wallis C."/>
            <person name="Deusch O."/>
            <person name="O'Flynn C."/>
            <person name="Davis I."/>
            <person name="Jospin G."/>
            <person name="Darling A.E."/>
            <person name="Coil D.A."/>
            <person name="Alexiev A."/>
            <person name="Horsfall A."/>
            <person name="Kirkwood N."/>
            <person name="Harris S."/>
            <person name="Eisen J.A."/>
        </authorList>
    </citation>
    <scope>NUCLEOTIDE SEQUENCE [LARGE SCALE GENOMIC DNA]</scope>
    <source>
        <strain evidence="5">COT-052 OH3439</strain>
        <strain evidence="3">COT-052_OH3439</strain>
    </source>
</reference>
<dbReference type="STRING" id="111105.HR09_04540"/>
<dbReference type="InterPro" id="IPR016181">
    <property type="entry name" value="Acyl_CoA_acyltransferase"/>
</dbReference>
<dbReference type="GO" id="GO:0016747">
    <property type="term" value="F:acyltransferase activity, transferring groups other than amino-acyl groups"/>
    <property type="evidence" value="ECO:0007669"/>
    <property type="project" value="InterPro"/>
</dbReference>